<evidence type="ECO:0000313" key="1">
    <source>
        <dbReference type="EMBL" id="CQD14546.1"/>
    </source>
</evidence>
<dbReference type="Proteomes" id="UP000199251">
    <property type="component" value="Unassembled WGS sequence"/>
</dbReference>
<sequence length="85" mass="9015">MLASELALNGIRPVVLDPMPGPNPMRCRGTSPGTRAVVRAVRDYFFALSSSWYFLVMCSTAWFCDSASPSRAALARAAASSVGCA</sequence>
<proteinExistence type="predicted"/>
<organism evidence="1 2">
    <name type="scientific">Mycobacterium lentiflavum</name>
    <dbReference type="NCBI Taxonomy" id="141349"/>
    <lineage>
        <taxon>Bacteria</taxon>
        <taxon>Bacillati</taxon>
        <taxon>Actinomycetota</taxon>
        <taxon>Actinomycetes</taxon>
        <taxon>Mycobacteriales</taxon>
        <taxon>Mycobacteriaceae</taxon>
        <taxon>Mycobacterium</taxon>
        <taxon>Mycobacterium simiae complex</taxon>
    </lineage>
</organism>
<dbReference type="AlphaFoldDB" id="A0A0E4H1E9"/>
<dbReference type="EMBL" id="CTEE01000001">
    <property type="protein sequence ID" value="CQD14546.1"/>
    <property type="molecule type" value="Genomic_DNA"/>
</dbReference>
<evidence type="ECO:0000313" key="2">
    <source>
        <dbReference type="Proteomes" id="UP000199251"/>
    </source>
</evidence>
<accession>A0A0E4H1E9</accession>
<reference evidence="1 2" key="1">
    <citation type="submission" date="2015-03" db="EMBL/GenBank/DDBJ databases">
        <authorList>
            <person name="Urmite Genomes"/>
        </authorList>
    </citation>
    <scope>NUCLEOTIDE SEQUENCE [LARGE SCALE GENOMIC DNA]</scope>
    <source>
        <strain evidence="1 2">CSUR P1491</strain>
    </source>
</reference>
<name>A0A0E4H1E9_MYCLN</name>
<gene>
    <name evidence="1" type="ORF">BN1232_03067</name>
</gene>
<protein>
    <submittedName>
        <fullName evidence="1">Uncharacterized protein</fullName>
    </submittedName>
</protein>